<evidence type="ECO:0000256" key="5">
    <source>
        <dbReference type="ARBA" id="ARBA00022729"/>
    </source>
</evidence>
<evidence type="ECO:0000256" key="2">
    <source>
        <dbReference type="ARBA" id="ARBA00010260"/>
    </source>
</evidence>
<evidence type="ECO:0000256" key="9">
    <source>
        <dbReference type="ARBA" id="ARBA00023207"/>
    </source>
</evidence>
<keyword evidence="10" id="KW-0449">Lipoprotein</keyword>
<dbReference type="GO" id="GO:0016477">
    <property type="term" value="P:cell migration"/>
    <property type="evidence" value="ECO:0007669"/>
    <property type="project" value="TreeGrafter"/>
</dbReference>
<evidence type="ECO:0000256" key="3">
    <source>
        <dbReference type="ARBA" id="ARBA00022475"/>
    </source>
</evidence>
<dbReference type="PANTHER" id="PTHR10822">
    <property type="entry name" value="GLYPICAN"/>
    <property type="match status" value="1"/>
</dbReference>
<keyword evidence="8" id="KW-0325">Glycoprotein</keyword>
<evidence type="ECO:0000256" key="8">
    <source>
        <dbReference type="ARBA" id="ARBA00023180"/>
    </source>
</evidence>
<name>A0A0V1F981_TRIPS</name>
<gene>
    <name evidence="13" type="primary">GPC4</name>
    <name evidence="13" type="ORF">T4D_15030</name>
</gene>
<keyword evidence="6" id="KW-0654">Proteoglycan</keyword>
<dbReference type="GO" id="GO:0098552">
    <property type="term" value="C:side of membrane"/>
    <property type="evidence" value="ECO:0007669"/>
    <property type="project" value="UniProtKB-KW"/>
</dbReference>
<evidence type="ECO:0000256" key="1">
    <source>
        <dbReference type="ARBA" id="ARBA00004609"/>
    </source>
</evidence>
<organism evidence="13 14">
    <name type="scientific">Trichinella pseudospiralis</name>
    <name type="common">Parasitic roundworm</name>
    <dbReference type="NCBI Taxonomy" id="6337"/>
    <lineage>
        <taxon>Eukaryota</taxon>
        <taxon>Metazoa</taxon>
        <taxon>Ecdysozoa</taxon>
        <taxon>Nematoda</taxon>
        <taxon>Enoplea</taxon>
        <taxon>Dorylaimia</taxon>
        <taxon>Trichinellida</taxon>
        <taxon>Trichinellidae</taxon>
        <taxon>Trichinella</taxon>
    </lineage>
</organism>
<dbReference type="GO" id="GO:1905475">
    <property type="term" value="P:regulation of protein localization to membrane"/>
    <property type="evidence" value="ECO:0007669"/>
    <property type="project" value="TreeGrafter"/>
</dbReference>
<keyword evidence="3" id="KW-1003">Cell membrane</keyword>
<feature type="transmembrane region" description="Helical" evidence="12">
    <location>
        <begin position="794"/>
        <end position="816"/>
    </location>
</feature>
<dbReference type="GO" id="GO:0009966">
    <property type="term" value="P:regulation of signal transduction"/>
    <property type="evidence" value="ECO:0007669"/>
    <property type="project" value="InterPro"/>
</dbReference>
<dbReference type="GO" id="GO:0005576">
    <property type="term" value="C:extracellular region"/>
    <property type="evidence" value="ECO:0007669"/>
    <property type="project" value="TreeGrafter"/>
</dbReference>
<reference evidence="13 14" key="1">
    <citation type="submission" date="2015-01" db="EMBL/GenBank/DDBJ databases">
        <title>Evolution of Trichinella species and genotypes.</title>
        <authorList>
            <person name="Korhonen P.K."/>
            <person name="Edoardo P."/>
            <person name="Giuseppe L.R."/>
            <person name="Gasser R.B."/>
        </authorList>
    </citation>
    <scope>NUCLEOTIDE SEQUENCE [LARGE SCALE GENOMIC DNA]</scope>
    <source>
        <strain evidence="13">ISS470</strain>
    </source>
</reference>
<dbReference type="EMBL" id="JYDT01000166">
    <property type="protein sequence ID" value="KRY82660.1"/>
    <property type="molecule type" value="Genomic_DNA"/>
</dbReference>
<evidence type="ECO:0000256" key="7">
    <source>
        <dbReference type="ARBA" id="ARBA00023136"/>
    </source>
</evidence>
<keyword evidence="5" id="KW-0732">Signal</keyword>
<evidence type="ECO:0000313" key="14">
    <source>
        <dbReference type="Proteomes" id="UP000054995"/>
    </source>
</evidence>
<comment type="similarity">
    <text evidence="2 11">Belongs to the glypican family.</text>
</comment>
<dbReference type="AlphaFoldDB" id="A0A0V1F981"/>
<protein>
    <submittedName>
        <fullName evidence="13">Glypican-4</fullName>
    </submittedName>
</protein>
<evidence type="ECO:0000256" key="10">
    <source>
        <dbReference type="ARBA" id="ARBA00023288"/>
    </source>
</evidence>
<evidence type="ECO:0000256" key="11">
    <source>
        <dbReference type="RuleBase" id="RU003518"/>
    </source>
</evidence>
<keyword evidence="4" id="KW-0336">GPI-anchor</keyword>
<keyword evidence="7 12" id="KW-0472">Membrane</keyword>
<dbReference type="Proteomes" id="UP000054995">
    <property type="component" value="Unassembled WGS sequence"/>
</dbReference>
<comment type="subcellular location">
    <subcellularLocation>
        <location evidence="1">Cell membrane</location>
        <topology evidence="1">Lipid-anchor</topology>
        <topology evidence="1">GPI-anchor</topology>
    </subcellularLocation>
</comment>
<dbReference type="GO" id="GO:0009986">
    <property type="term" value="C:cell surface"/>
    <property type="evidence" value="ECO:0007669"/>
    <property type="project" value="TreeGrafter"/>
</dbReference>
<keyword evidence="14" id="KW-1185">Reference proteome</keyword>
<dbReference type="OrthoDB" id="6380619at2759"/>
<keyword evidence="12" id="KW-1133">Transmembrane helix</keyword>
<dbReference type="Pfam" id="PF01153">
    <property type="entry name" value="Glypican"/>
    <property type="match status" value="2"/>
</dbReference>
<evidence type="ECO:0000313" key="13">
    <source>
        <dbReference type="EMBL" id="KRY82660.1"/>
    </source>
</evidence>
<evidence type="ECO:0000256" key="4">
    <source>
        <dbReference type="ARBA" id="ARBA00022622"/>
    </source>
</evidence>
<dbReference type="InterPro" id="IPR001863">
    <property type="entry name" value="Glypican"/>
</dbReference>
<evidence type="ECO:0000256" key="12">
    <source>
        <dbReference type="SAM" id="Phobius"/>
    </source>
</evidence>
<comment type="caution">
    <text evidence="13">The sequence shown here is derived from an EMBL/GenBank/DDBJ whole genome shotgun (WGS) entry which is preliminary data.</text>
</comment>
<dbReference type="PANTHER" id="PTHR10822:SF30">
    <property type="entry name" value="DALLY-LIKE, ISOFORM A"/>
    <property type="match status" value="1"/>
</dbReference>
<accession>A0A0V1F981</accession>
<sequence>MFHVETGCFFYTQEIKLAEPGTNCFSTSLSYWHLLEWSIRVKNSIAIALAFHFKKYAMTMIISCVLMPRRWNNMFLIVAIFGYLSAVANSSSSSSQTCSDTRNYFYKAVGVVEHIPTVAISGQNLKVCASGVTCCTVEMEDHFLKHAQQQYQQAIGENIVNLVHSFKARTDSFDLLNILYRKLSISCPCFVHISLALSIFDSLKQSSFASLHTYFAGFFRELLSKSQRDLHSMFVKTYGVLYEQNSDLFVSLFENLTQFYEQQRRDGPAAPAVGVNLDLVLDRFYENLYRRMFHILNQPYQLDDSYWQCMSRQMQQLQPFGQVPDKMKMQVHRAFSAARTFIHALTIGSEVISDMLEMPVSTSCISQLTQMLYCPHCQRATGPKPCDGFCVNIVSGCLASYVTFDRLWNEYLDHLLQLLERLEGPYNIETVINPIDIQISEAIMIFQDKGKEISDRVFAGCGRPKLLSRVKRQPKMKSVDLKELRFGPISSRPNKVLGTSMDRLAKEMKEKALPAKNFWRTLPDKVCAAFEKSLNWTDIDDDGGDECWNGTGLQQGGSASSTLSSHVENENIEPTIQMNIQKMKRAIGELKKVITFEPTKEQPKVPSSVWSSGLAGNADAASLRHGGSTIDDAGVGFGNFYGSGQLPSNVQTDDEDLVQQLAAGGHHHLLEGSGANANSVLDSLVAAGMAGSGFGDMSTSPSDLFSVENPYSSMDLHDRMRITAPTPRPMWIQHVGTPVDSHRPDTVTAGYSTTPTYLFGPFTHHRDYDDMHELATPPPTVGAGSTAVPAPSSLLLLLLMLLLTVIVNLQANLSFFN</sequence>
<keyword evidence="9" id="KW-0357">Heparan sulfate</keyword>
<evidence type="ECO:0000256" key="6">
    <source>
        <dbReference type="ARBA" id="ARBA00022974"/>
    </source>
</evidence>
<keyword evidence="12" id="KW-0812">Transmembrane</keyword>
<proteinExistence type="inferred from homology"/>
<dbReference type="GO" id="GO:0005886">
    <property type="term" value="C:plasma membrane"/>
    <property type="evidence" value="ECO:0007669"/>
    <property type="project" value="UniProtKB-SubCell"/>
</dbReference>